<feature type="transmembrane region" description="Helical" evidence="1">
    <location>
        <begin position="28"/>
        <end position="50"/>
    </location>
</feature>
<dbReference type="EMBL" id="CP023344">
    <property type="protein sequence ID" value="ATC63602.1"/>
    <property type="molecule type" value="Genomic_DNA"/>
</dbReference>
<keyword evidence="1" id="KW-1133">Transmembrane helix</keyword>
<dbReference type="Proteomes" id="UP000217265">
    <property type="component" value="Chromosome"/>
</dbReference>
<sequence length="104" mass="11549">MSSSTPPSHDPVHSEAFLALLMRRQLKLSVACAAAFLVVLLGLPLANYFAPELMATRVAGFTLTWLILGVVFFPVVWVISFVFIKRSMGLEADEVRQIEKERQG</sequence>
<evidence type="ECO:0000256" key="1">
    <source>
        <dbReference type="SAM" id="Phobius"/>
    </source>
</evidence>
<gene>
    <name evidence="2" type="ORF">CMV30_06335</name>
</gene>
<proteinExistence type="predicted"/>
<keyword evidence="1" id="KW-0812">Transmembrane</keyword>
<dbReference type="Pfam" id="PF04341">
    <property type="entry name" value="DUF485"/>
    <property type="match status" value="1"/>
</dbReference>
<dbReference type="AlphaFoldDB" id="A0A290QI98"/>
<keyword evidence="3" id="KW-1185">Reference proteome</keyword>
<feature type="transmembrane region" description="Helical" evidence="1">
    <location>
        <begin position="62"/>
        <end position="84"/>
    </location>
</feature>
<organism evidence="2 3">
    <name type="scientific">Nibricoccus aquaticus</name>
    <dbReference type="NCBI Taxonomy" id="2576891"/>
    <lineage>
        <taxon>Bacteria</taxon>
        <taxon>Pseudomonadati</taxon>
        <taxon>Verrucomicrobiota</taxon>
        <taxon>Opitutia</taxon>
        <taxon>Opitutales</taxon>
        <taxon>Opitutaceae</taxon>
        <taxon>Nibricoccus</taxon>
    </lineage>
</organism>
<evidence type="ECO:0008006" key="4">
    <source>
        <dbReference type="Google" id="ProtNLM"/>
    </source>
</evidence>
<dbReference type="OrthoDB" id="195477at2"/>
<dbReference type="KEGG" id="vbh:CMV30_06335"/>
<keyword evidence="1" id="KW-0472">Membrane</keyword>
<name>A0A290QI98_9BACT</name>
<protein>
    <recommendedName>
        <fullName evidence="4">DUF485 domain-containing protein</fullName>
    </recommendedName>
</protein>
<evidence type="ECO:0000313" key="3">
    <source>
        <dbReference type="Proteomes" id="UP000217265"/>
    </source>
</evidence>
<reference evidence="2 3" key="1">
    <citation type="submission" date="2017-09" db="EMBL/GenBank/DDBJ databases">
        <title>Complete genome sequence of Verrucomicrobial strain HZ-65, isolated from freshwater.</title>
        <authorList>
            <person name="Choi A."/>
        </authorList>
    </citation>
    <scope>NUCLEOTIDE SEQUENCE [LARGE SCALE GENOMIC DNA]</scope>
    <source>
        <strain evidence="2 3">HZ-65</strain>
    </source>
</reference>
<dbReference type="InterPro" id="IPR007436">
    <property type="entry name" value="DUF485"/>
</dbReference>
<accession>A0A290QI98</accession>
<evidence type="ECO:0000313" key="2">
    <source>
        <dbReference type="EMBL" id="ATC63602.1"/>
    </source>
</evidence>
<dbReference type="RefSeq" id="WP_096055234.1">
    <property type="nucleotide sequence ID" value="NZ_CP023344.1"/>
</dbReference>